<dbReference type="EMBL" id="AEDQ01000007">
    <property type="protein sequence ID" value="EFL44647.1"/>
    <property type="molecule type" value="Genomic_DNA"/>
</dbReference>
<dbReference type="Proteomes" id="UP000004431">
    <property type="component" value="Unassembled WGS sequence"/>
</dbReference>
<organism evidence="2 3">
    <name type="scientific">Fannyhessea vaginae PB189-T1-4</name>
    <dbReference type="NCBI Taxonomy" id="866774"/>
    <lineage>
        <taxon>Bacteria</taxon>
        <taxon>Bacillati</taxon>
        <taxon>Actinomycetota</taxon>
        <taxon>Coriobacteriia</taxon>
        <taxon>Coriobacteriales</taxon>
        <taxon>Atopobiaceae</taxon>
        <taxon>Fannyhessea</taxon>
    </lineage>
</organism>
<protein>
    <recommendedName>
        <fullName evidence="4">Triacylglycerol lipase</fullName>
    </recommendedName>
</protein>
<comment type="caution">
    <text evidence="2">The sequence shown here is derived from an EMBL/GenBank/DDBJ whole genome shotgun (WGS) entry which is preliminary data.</text>
</comment>
<gene>
    <name evidence="2" type="ORF">HMPREF9248_0016</name>
</gene>
<sequence length="480" mass="51499">MASAQTTIYDYLTWRGDLSLSASPWNECDYLLFAILSYVNVRAVEHDAHTRVTSPADLARCLVALTSPCSKTINPTYIRSMIAPARRLFEQLAAAPRYAHVVLRNYTDVCNNVDHVQFCAETWMVPNTFELVCFRGTDLSIAGWKEDFLLGLGEVPAQTMAREYLARVVAGGAGSVAGDGVCAGSAAGGDANDDSPCDHPTPLPVAVLGHSKGGNLAAFAAASLPQDLQRRIAAVYNLDGPNFSPALTVPNPSAVYGERYWRIVPEFSVVGQLFDTDAAPCVVVKSTAMGLFEHEPLTWCVGATTFIAADGLHPAATRVAQMHARWEQSLVKDAEKRAVDEIFDALYASGKNDITEIVRDPRCWKRVYAAASKVSPVTREYIGAFIECFSVGLADAVGTGVADAVELGVAGLADAVGSKWAGSVGAKLTDAAGSYKQFVSSATKRVSDGRGRGGVTREREPREGRTYIAVPRTNNDDSHR</sequence>
<evidence type="ECO:0000313" key="2">
    <source>
        <dbReference type="EMBL" id="EFL44647.1"/>
    </source>
</evidence>
<dbReference type="Pfam" id="PF11187">
    <property type="entry name" value="Mbeg1-like"/>
    <property type="match status" value="1"/>
</dbReference>
<evidence type="ECO:0008006" key="4">
    <source>
        <dbReference type="Google" id="ProtNLM"/>
    </source>
</evidence>
<dbReference type="RefSeq" id="WP_006303585.1">
    <property type="nucleotide sequence ID" value="NZ_AEDQ01000007.1"/>
</dbReference>
<dbReference type="SUPFAM" id="SSF53474">
    <property type="entry name" value="alpha/beta-Hydrolases"/>
    <property type="match status" value="1"/>
</dbReference>
<evidence type="ECO:0000256" key="1">
    <source>
        <dbReference type="SAM" id="MobiDB-lite"/>
    </source>
</evidence>
<accession>A0ABN0B1I2</accession>
<keyword evidence="3" id="KW-1185">Reference proteome</keyword>
<dbReference type="InterPro" id="IPR029058">
    <property type="entry name" value="AB_hydrolase_fold"/>
</dbReference>
<dbReference type="InterPro" id="IPR024499">
    <property type="entry name" value="Mbeg1-like"/>
</dbReference>
<name>A0ABN0B1I2_9ACTN</name>
<feature type="compositionally biased region" description="Basic and acidic residues" evidence="1">
    <location>
        <begin position="446"/>
        <end position="465"/>
    </location>
</feature>
<evidence type="ECO:0000313" key="3">
    <source>
        <dbReference type="Proteomes" id="UP000004431"/>
    </source>
</evidence>
<proteinExistence type="predicted"/>
<reference evidence="2 3" key="1">
    <citation type="submission" date="2010-08" db="EMBL/GenBank/DDBJ databases">
        <authorList>
            <person name="Durkin A.S."/>
            <person name="Madupu R."/>
            <person name="Torralba M."/>
            <person name="Gillis M."/>
            <person name="Methe B."/>
            <person name="Sutton G."/>
            <person name="Nelson K.E."/>
        </authorList>
    </citation>
    <scope>NUCLEOTIDE SEQUENCE [LARGE SCALE GENOMIC DNA]</scope>
    <source>
        <strain evidence="2 3">PB189-T1-4</strain>
    </source>
</reference>
<feature type="region of interest" description="Disordered" evidence="1">
    <location>
        <begin position="446"/>
        <end position="480"/>
    </location>
</feature>